<evidence type="ECO:0000313" key="3">
    <source>
        <dbReference type="Proteomes" id="UP000232101"/>
    </source>
</evidence>
<comment type="caution">
    <text evidence="2">The sequence shown here is derived from an EMBL/GenBank/DDBJ whole genome shotgun (WGS) entry which is preliminary data.</text>
</comment>
<dbReference type="RefSeq" id="WP_100543330.1">
    <property type="nucleotide sequence ID" value="NZ_JBIWFF010000011.1"/>
</dbReference>
<evidence type="ECO:0000256" key="1">
    <source>
        <dbReference type="SAM" id="Phobius"/>
    </source>
</evidence>
<sequence>MKTANLNVRTTPTYSTAIENFRSSKARKGDTVLYELPAEIKKHDIGWGQGVFRGVLSVLSLATFFGSLMFLVLMFGSKF</sequence>
<evidence type="ECO:0000313" key="2">
    <source>
        <dbReference type="EMBL" id="PJO43365.1"/>
    </source>
</evidence>
<name>A0A2M9Q5M5_9BACI</name>
<proteinExistence type="predicted"/>
<feature type="transmembrane region" description="Helical" evidence="1">
    <location>
        <begin position="51"/>
        <end position="75"/>
    </location>
</feature>
<dbReference type="Proteomes" id="UP000232101">
    <property type="component" value="Unassembled WGS sequence"/>
</dbReference>
<keyword evidence="1" id="KW-0472">Membrane</keyword>
<keyword evidence="1" id="KW-0812">Transmembrane</keyword>
<reference evidence="2 3" key="1">
    <citation type="submission" date="2017-11" db="EMBL/GenBank/DDBJ databases">
        <title>Bacterial isolate from king chilli rhizosphere.</title>
        <authorList>
            <person name="Takhelmayum P."/>
            <person name="Sarangthem I."/>
        </authorList>
    </citation>
    <scope>NUCLEOTIDE SEQUENCE [LARGE SCALE GENOMIC DNA]</scope>
    <source>
        <strain evidence="3">t26</strain>
    </source>
</reference>
<gene>
    <name evidence="2" type="ORF">CWD94_12485</name>
</gene>
<dbReference type="AlphaFoldDB" id="A0A2M9Q5M5"/>
<organism evidence="2 3">
    <name type="scientific">Lysinibacillus xylanilyticus</name>
    <dbReference type="NCBI Taxonomy" id="582475"/>
    <lineage>
        <taxon>Bacteria</taxon>
        <taxon>Bacillati</taxon>
        <taxon>Bacillota</taxon>
        <taxon>Bacilli</taxon>
        <taxon>Bacillales</taxon>
        <taxon>Bacillaceae</taxon>
        <taxon>Lysinibacillus</taxon>
    </lineage>
</organism>
<accession>A0A2M9Q5M5</accession>
<protein>
    <submittedName>
        <fullName evidence="2">Uncharacterized protein</fullName>
    </submittedName>
</protein>
<dbReference type="EMBL" id="PHQY01000612">
    <property type="protein sequence ID" value="PJO43365.1"/>
    <property type="molecule type" value="Genomic_DNA"/>
</dbReference>
<keyword evidence="1" id="KW-1133">Transmembrane helix</keyword>